<proteinExistence type="predicted"/>
<feature type="region of interest" description="Disordered" evidence="1">
    <location>
        <begin position="1"/>
        <end position="34"/>
    </location>
</feature>
<organism evidence="2 3">
    <name type="scientific">Komagataella phaffii (strain GS115 / ATCC 20864)</name>
    <name type="common">Yeast</name>
    <name type="synonym">Pichia pastoris</name>
    <dbReference type="NCBI Taxonomy" id="644223"/>
    <lineage>
        <taxon>Eukaryota</taxon>
        <taxon>Fungi</taxon>
        <taxon>Dikarya</taxon>
        <taxon>Ascomycota</taxon>
        <taxon>Saccharomycotina</taxon>
        <taxon>Pichiomycetes</taxon>
        <taxon>Pichiales</taxon>
        <taxon>Pichiaceae</taxon>
        <taxon>Komagataella</taxon>
    </lineage>
</organism>
<protein>
    <submittedName>
        <fullName evidence="2">Uncharacterized protein</fullName>
    </submittedName>
</protein>
<gene>
    <name evidence="2" type="ordered locus">PAS_chr2-1_0690</name>
</gene>
<dbReference type="KEGG" id="ppa:PAS_chr2-1_0690"/>
<accession>C4R1G3</accession>
<dbReference type="InParanoid" id="C4R1G3"/>
<dbReference type="OrthoDB" id="10278106at2759"/>
<dbReference type="RefSeq" id="XP_002491617.1">
    <property type="nucleotide sequence ID" value="XM_002491572.1"/>
</dbReference>
<name>C4R1G3_KOMPG</name>
<sequence length="124" mass="14409">MDRPSYQHVPSPTGWNDLPPALSSTNRPKQKRKRYVTPNHLDQVDVSTVNQHIEQIVTKKDIQDQEVLKSLQSLIERLGQLTPHELQIVDKLCLDVIEGREISKKEVDQPWYKELIAVVEYSNR</sequence>
<dbReference type="AlphaFoldDB" id="C4R1G3"/>
<dbReference type="EMBL" id="FN392320">
    <property type="protein sequence ID" value="CAY69337.1"/>
    <property type="molecule type" value="Genomic_DNA"/>
</dbReference>
<evidence type="ECO:0000313" key="3">
    <source>
        <dbReference type="Proteomes" id="UP000000314"/>
    </source>
</evidence>
<evidence type="ECO:0000313" key="2">
    <source>
        <dbReference type="EMBL" id="CAY69337.1"/>
    </source>
</evidence>
<keyword evidence="3" id="KW-1185">Reference proteome</keyword>
<dbReference type="SMR" id="C4R1G3"/>
<reference evidence="2 3" key="1">
    <citation type="journal article" date="2009" name="Nat. Biotechnol.">
        <title>Genome sequence of the recombinant protein production host Pichia pastoris.</title>
        <authorList>
            <person name="De Schutter K."/>
            <person name="Lin Y.C."/>
            <person name="Tiels P."/>
            <person name="Van Hecke A."/>
            <person name="Glinka S."/>
            <person name="Weber-Lehmann J."/>
            <person name="Rouze P."/>
            <person name="Van de Peer Y."/>
            <person name="Callewaert N."/>
        </authorList>
    </citation>
    <scope>NUCLEOTIDE SEQUENCE [LARGE SCALE GENOMIC DNA]</scope>
    <source>
        <strain evidence="3">GS115 / ATCC 20864</strain>
    </source>
</reference>
<dbReference type="HOGENOM" id="CLU_2004750_0_0_1"/>
<dbReference type="Proteomes" id="UP000000314">
    <property type="component" value="Chromosome 2"/>
</dbReference>
<evidence type="ECO:0000256" key="1">
    <source>
        <dbReference type="SAM" id="MobiDB-lite"/>
    </source>
</evidence>
<dbReference type="GeneID" id="8198309"/>